<evidence type="ECO:0000313" key="2">
    <source>
        <dbReference type="EMBL" id="ABM75033.1"/>
    </source>
</evidence>
<dbReference type="Proteomes" id="UP000002592">
    <property type="component" value="Chromosome"/>
</dbReference>
<keyword evidence="1" id="KW-1133">Transmembrane helix</keyword>
<reference evidence="3" key="1">
    <citation type="journal article" date="2007" name="PLoS Genet.">
        <title>Patterns and implications of gene gain and loss in the evolution of Prochlorococcus.</title>
        <authorList>
            <person name="Kettler G.C."/>
            <person name="Martiny A.C."/>
            <person name="Huang K."/>
            <person name="Zucker J."/>
            <person name="Coleman M.L."/>
            <person name="Rodrigue S."/>
            <person name="Chen F."/>
            <person name="Lapidus A."/>
            <person name="Ferriera S."/>
            <person name="Johnson J."/>
            <person name="Steglich C."/>
            <person name="Church G.M."/>
            <person name="Richardson P."/>
            <person name="Chisholm S.W."/>
        </authorList>
    </citation>
    <scope>NUCLEOTIDE SEQUENCE [LARGE SCALE GENOMIC DNA]</scope>
    <source>
        <strain evidence="3">NATL1A</strain>
    </source>
</reference>
<dbReference type="RefSeq" id="WP_011294987.1">
    <property type="nucleotide sequence ID" value="NC_008819.1"/>
</dbReference>
<proteinExistence type="predicted"/>
<dbReference type="HOGENOM" id="CLU_3220546_0_0_3"/>
<sequence>MNYTASLFALGGFFLWVVIATLIWARRMRKLKKEYSLNKSKFKN</sequence>
<evidence type="ECO:0000256" key="1">
    <source>
        <dbReference type="SAM" id="Phobius"/>
    </source>
</evidence>
<dbReference type="eggNOG" id="ENOG5032IKF">
    <property type="taxonomic scope" value="Bacteria"/>
</dbReference>
<evidence type="ECO:0008006" key="4">
    <source>
        <dbReference type="Google" id="ProtNLM"/>
    </source>
</evidence>
<dbReference type="EMBL" id="CP000553">
    <property type="protein sequence ID" value="ABM75033.1"/>
    <property type="molecule type" value="Genomic_DNA"/>
</dbReference>
<name>A2C0M3_PROM1</name>
<feature type="transmembrane region" description="Helical" evidence="1">
    <location>
        <begin position="6"/>
        <end position="25"/>
    </location>
</feature>
<organism evidence="2 3">
    <name type="scientific">Prochlorococcus marinus (strain NATL1A)</name>
    <dbReference type="NCBI Taxonomy" id="167555"/>
    <lineage>
        <taxon>Bacteria</taxon>
        <taxon>Bacillati</taxon>
        <taxon>Cyanobacteriota</taxon>
        <taxon>Cyanophyceae</taxon>
        <taxon>Synechococcales</taxon>
        <taxon>Prochlorococcaceae</taxon>
        <taxon>Prochlorococcus</taxon>
    </lineage>
</organism>
<protein>
    <recommendedName>
        <fullName evidence="4">CcmD family protein</fullName>
    </recommendedName>
</protein>
<dbReference type="KEGG" id="pme:NATL1_04691"/>
<gene>
    <name evidence="2" type="ordered locus">NATL1_04691</name>
</gene>
<keyword evidence="1" id="KW-0472">Membrane</keyword>
<evidence type="ECO:0000313" key="3">
    <source>
        <dbReference type="Proteomes" id="UP000002592"/>
    </source>
</evidence>
<keyword evidence="1" id="KW-0812">Transmembrane</keyword>
<accession>A2C0M3</accession>
<dbReference type="AlphaFoldDB" id="A2C0M3"/>